<comment type="caution">
    <text evidence="3">The sequence shown here is derived from an EMBL/GenBank/DDBJ whole genome shotgun (WGS) entry which is preliminary data.</text>
</comment>
<dbReference type="GO" id="GO:0008915">
    <property type="term" value="F:lipid-A-disaccharide synthase activity"/>
    <property type="evidence" value="ECO:0007669"/>
    <property type="project" value="InterPro"/>
</dbReference>
<keyword evidence="1" id="KW-1133">Transmembrane helix</keyword>
<feature type="transmembrane region" description="Helical" evidence="1">
    <location>
        <begin position="40"/>
        <end position="56"/>
    </location>
</feature>
<sequence length="215" mass="25197">MNNDIWYFVLGFLAQGLFSARMLIQWILSEKAKKVVSPTIYWQLSLLASILFSIYGWLRGDFVIILGQLFSYYIYIWNLNSKNNWKKIHLAIRTVILLIPAAALCYVLYNNEVSIDRLFSNISLWLLLFGSAGQIIFTFRFVYQWWHSRLRGESVLPLNFWLLSIIGSLITIAYAIFREDPVLLIGQSFGFITYSRNVWLIIKNCNEDESKKEIK</sequence>
<feature type="transmembrane region" description="Helical" evidence="1">
    <location>
        <begin position="90"/>
        <end position="110"/>
    </location>
</feature>
<organism evidence="3">
    <name type="scientific">bioreactor metagenome</name>
    <dbReference type="NCBI Taxonomy" id="1076179"/>
    <lineage>
        <taxon>unclassified sequences</taxon>
        <taxon>metagenomes</taxon>
        <taxon>ecological metagenomes</taxon>
    </lineage>
</organism>
<feature type="domain" description="Lipid A biosynthesis N-terminal" evidence="2">
    <location>
        <begin position="129"/>
        <end position="200"/>
    </location>
</feature>
<dbReference type="GO" id="GO:0009245">
    <property type="term" value="P:lipid A biosynthetic process"/>
    <property type="evidence" value="ECO:0007669"/>
    <property type="project" value="InterPro"/>
</dbReference>
<dbReference type="InterPro" id="IPR011499">
    <property type="entry name" value="Lipid_A_biosynth_N"/>
</dbReference>
<proteinExistence type="predicted"/>
<feature type="transmembrane region" description="Helical" evidence="1">
    <location>
        <begin position="6"/>
        <end position="28"/>
    </location>
</feature>
<dbReference type="SMART" id="SM01259">
    <property type="entry name" value="LAB_N"/>
    <property type="match status" value="2"/>
</dbReference>
<feature type="domain" description="Lipid A biosynthesis N-terminal" evidence="2">
    <location>
        <begin position="10"/>
        <end position="81"/>
    </location>
</feature>
<evidence type="ECO:0000256" key="1">
    <source>
        <dbReference type="SAM" id="Phobius"/>
    </source>
</evidence>
<dbReference type="Pfam" id="PF07578">
    <property type="entry name" value="LAB_N"/>
    <property type="match status" value="2"/>
</dbReference>
<gene>
    <name evidence="3" type="ORF">SDC9_54807</name>
</gene>
<reference evidence="3" key="1">
    <citation type="submission" date="2019-08" db="EMBL/GenBank/DDBJ databases">
        <authorList>
            <person name="Kucharzyk K."/>
            <person name="Murdoch R.W."/>
            <person name="Higgins S."/>
            <person name="Loffler F."/>
        </authorList>
    </citation>
    <scope>NUCLEOTIDE SEQUENCE</scope>
</reference>
<dbReference type="GO" id="GO:0016020">
    <property type="term" value="C:membrane"/>
    <property type="evidence" value="ECO:0007669"/>
    <property type="project" value="GOC"/>
</dbReference>
<feature type="transmembrane region" description="Helical" evidence="1">
    <location>
        <begin position="122"/>
        <end position="143"/>
    </location>
</feature>
<feature type="transmembrane region" description="Helical" evidence="1">
    <location>
        <begin position="155"/>
        <end position="177"/>
    </location>
</feature>
<keyword evidence="1" id="KW-0812">Transmembrane</keyword>
<name>A0A644WX51_9ZZZZ</name>
<protein>
    <recommendedName>
        <fullName evidence="2">Lipid A biosynthesis N-terminal domain-containing protein</fullName>
    </recommendedName>
</protein>
<feature type="transmembrane region" description="Helical" evidence="1">
    <location>
        <begin position="62"/>
        <end position="78"/>
    </location>
</feature>
<keyword evidence="1" id="KW-0472">Membrane</keyword>
<dbReference type="Gene3D" id="1.20.1280.290">
    <property type="match status" value="1"/>
</dbReference>
<evidence type="ECO:0000259" key="2">
    <source>
        <dbReference type="SMART" id="SM01259"/>
    </source>
</evidence>
<dbReference type="AlphaFoldDB" id="A0A644WX51"/>
<evidence type="ECO:0000313" key="3">
    <source>
        <dbReference type="EMBL" id="MPM08495.1"/>
    </source>
</evidence>
<accession>A0A644WX51</accession>
<dbReference type="EMBL" id="VSSQ01001456">
    <property type="protein sequence ID" value="MPM08495.1"/>
    <property type="molecule type" value="Genomic_DNA"/>
</dbReference>